<protein>
    <submittedName>
        <fullName evidence="2">Symplekin-like</fullName>
    </submittedName>
</protein>
<reference evidence="2 3" key="1">
    <citation type="journal article" date="2018" name="Front. Plant Sci.">
        <title>Red Clover (Trifolium pratense) and Zigzag Clover (T. medium) - A Picture of Genomic Similarities and Differences.</title>
        <authorList>
            <person name="Dluhosova J."/>
            <person name="Istvanek J."/>
            <person name="Nedelnik J."/>
            <person name="Repkova J."/>
        </authorList>
    </citation>
    <scope>NUCLEOTIDE SEQUENCE [LARGE SCALE GENOMIC DNA]</scope>
    <source>
        <strain evidence="3">cv. 10/8</strain>
        <tissue evidence="2">Leaf</tissue>
    </source>
</reference>
<comment type="caution">
    <text evidence="2">The sequence shown here is derived from an EMBL/GenBank/DDBJ whole genome shotgun (WGS) entry which is preliminary data.</text>
</comment>
<name>A0A392MMY4_9FABA</name>
<dbReference type="AlphaFoldDB" id="A0A392MMY4"/>
<accession>A0A392MMY4</accession>
<feature type="region of interest" description="Disordered" evidence="1">
    <location>
        <begin position="22"/>
        <end position="64"/>
    </location>
</feature>
<keyword evidence="3" id="KW-1185">Reference proteome</keyword>
<proteinExistence type="predicted"/>
<organism evidence="2 3">
    <name type="scientific">Trifolium medium</name>
    <dbReference type="NCBI Taxonomy" id="97028"/>
    <lineage>
        <taxon>Eukaryota</taxon>
        <taxon>Viridiplantae</taxon>
        <taxon>Streptophyta</taxon>
        <taxon>Embryophyta</taxon>
        <taxon>Tracheophyta</taxon>
        <taxon>Spermatophyta</taxon>
        <taxon>Magnoliopsida</taxon>
        <taxon>eudicotyledons</taxon>
        <taxon>Gunneridae</taxon>
        <taxon>Pentapetalae</taxon>
        <taxon>rosids</taxon>
        <taxon>fabids</taxon>
        <taxon>Fabales</taxon>
        <taxon>Fabaceae</taxon>
        <taxon>Papilionoideae</taxon>
        <taxon>50 kb inversion clade</taxon>
        <taxon>NPAAA clade</taxon>
        <taxon>Hologalegina</taxon>
        <taxon>IRL clade</taxon>
        <taxon>Trifolieae</taxon>
        <taxon>Trifolium</taxon>
    </lineage>
</organism>
<sequence>MSLSSTFPPVASLLDAHQSVSNDLVKSHGEEDISSPGVDSSVMNSGMILSSQNAPSPTDFPSSDTCIPGVENVSTPLPDIEWNPWPGFLWSN</sequence>
<evidence type="ECO:0000256" key="1">
    <source>
        <dbReference type="SAM" id="MobiDB-lite"/>
    </source>
</evidence>
<gene>
    <name evidence="2" type="ORF">A2U01_0009763</name>
</gene>
<dbReference type="Proteomes" id="UP000265520">
    <property type="component" value="Unassembled WGS sequence"/>
</dbReference>
<evidence type="ECO:0000313" key="2">
    <source>
        <dbReference type="EMBL" id="MCH88870.1"/>
    </source>
</evidence>
<dbReference type="EMBL" id="LXQA010015008">
    <property type="protein sequence ID" value="MCH88870.1"/>
    <property type="molecule type" value="Genomic_DNA"/>
</dbReference>
<feature type="compositionally biased region" description="Polar residues" evidence="1">
    <location>
        <begin position="37"/>
        <end position="64"/>
    </location>
</feature>
<evidence type="ECO:0000313" key="3">
    <source>
        <dbReference type="Proteomes" id="UP000265520"/>
    </source>
</evidence>